<keyword evidence="3" id="KW-0539">Nucleus</keyword>
<feature type="domain" description="Zn(2)-C6 fungal-type" evidence="5">
    <location>
        <begin position="328"/>
        <end position="359"/>
    </location>
</feature>
<evidence type="ECO:0000256" key="2">
    <source>
        <dbReference type="ARBA" id="ARBA00022723"/>
    </source>
</evidence>
<feature type="region of interest" description="Disordered" evidence="4">
    <location>
        <begin position="286"/>
        <end position="327"/>
    </location>
</feature>
<dbReference type="Gene3D" id="4.10.240.10">
    <property type="entry name" value="Zn(2)-C6 fungal-type DNA-binding domain"/>
    <property type="match status" value="1"/>
</dbReference>
<dbReference type="InterPro" id="IPR050613">
    <property type="entry name" value="Sec_Metabolite_Reg"/>
</dbReference>
<organism evidence="6 7">
    <name type="scientific">Filobasidium floriforme</name>
    <dbReference type="NCBI Taxonomy" id="5210"/>
    <lineage>
        <taxon>Eukaryota</taxon>
        <taxon>Fungi</taxon>
        <taxon>Dikarya</taxon>
        <taxon>Basidiomycota</taxon>
        <taxon>Agaricomycotina</taxon>
        <taxon>Tremellomycetes</taxon>
        <taxon>Filobasidiales</taxon>
        <taxon>Filobasidiaceae</taxon>
        <taxon>Filobasidium</taxon>
    </lineage>
</organism>
<feature type="compositionally biased region" description="Acidic residues" evidence="4">
    <location>
        <begin position="214"/>
        <end position="226"/>
    </location>
</feature>
<feature type="compositionally biased region" description="Basic and acidic residues" evidence="4">
    <location>
        <begin position="227"/>
        <end position="239"/>
    </location>
</feature>
<dbReference type="SMART" id="SM00906">
    <property type="entry name" value="Fungal_trans"/>
    <property type="match status" value="1"/>
</dbReference>
<dbReference type="InterPro" id="IPR007219">
    <property type="entry name" value="XnlR_reg_dom"/>
</dbReference>
<feature type="compositionally biased region" description="Polar residues" evidence="4">
    <location>
        <begin position="1"/>
        <end position="14"/>
    </location>
</feature>
<feature type="compositionally biased region" description="Low complexity" evidence="4">
    <location>
        <begin position="136"/>
        <end position="154"/>
    </location>
</feature>
<keyword evidence="7" id="KW-1185">Reference proteome</keyword>
<dbReference type="SUPFAM" id="SSF57701">
    <property type="entry name" value="Zn2/Cys6 DNA-binding domain"/>
    <property type="match status" value="1"/>
</dbReference>
<dbReference type="PANTHER" id="PTHR31001:SF76">
    <property type="entry name" value="ZN(2)-C6 FUNGAL-TYPE DOMAIN-CONTAINING PROTEIN"/>
    <property type="match status" value="1"/>
</dbReference>
<reference evidence="6" key="1">
    <citation type="submission" date="2020-04" db="EMBL/GenBank/DDBJ databases">
        <title>Analysis of mating type loci in Filobasidium floriforme.</title>
        <authorList>
            <person name="Nowrousian M."/>
        </authorList>
    </citation>
    <scope>NUCLEOTIDE SEQUENCE</scope>
    <source>
        <strain evidence="6">CBS 6242</strain>
    </source>
</reference>
<dbReference type="InterPro" id="IPR036864">
    <property type="entry name" value="Zn2-C6_fun-type_DNA-bd_sf"/>
</dbReference>
<gene>
    <name evidence="6" type="ORF">FFLO_03322</name>
</gene>
<dbReference type="Pfam" id="PF04082">
    <property type="entry name" value="Fungal_trans"/>
    <property type="match status" value="1"/>
</dbReference>
<evidence type="ECO:0000256" key="1">
    <source>
        <dbReference type="ARBA" id="ARBA00004123"/>
    </source>
</evidence>
<dbReference type="SMART" id="SM00066">
    <property type="entry name" value="GAL4"/>
    <property type="match status" value="1"/>
</dbReference>
<feature type="region of interest" description="Disordered" evidence="4">
    <location>
        <begin position="1"/>
        <end position="68"/>
    </location>
</feature>
<feature type="compositionally biased region" description="Low complexity" evidence="4">
    <location>
        <begin position="59"/>
        <end position="68"/>
    </location>
</feature>
<feature type="region of interest" description="Disordered" evidence="4">
    <location>
        <begin position="564"/>
        <end position="592"/>
    </location>
</feature>
<evidence type="ECO:0000259" key="5">
    <source>
        <dbReference type="PROSITE" id="PS50048"/>
    </source>
</evidence>
<comment type="caution">
    <text evidence="6">The sequence shown here is derived from an EMBL/GenBank/DDBJ whole genome shotgun (WGS) entry which is preliminary data.</text>
</comment>
<feature type="compositionally biased region" description="Acidic residues" evidence="4">
    <location>
        <begin position="179"/>
        <end position="206"/>
    </location>
</feature>
<dbReference type="EMBL" id="JABELV010000060">
    <property type="protein sequence ID" value="KAG7544283.1"/>
    <property type="molecule type" value="Genomic_DNA"/>
</dbReference>
<dbReference type="PANTHER" id="PTHR31001">
    <property type="entry name" value="UNCHARACTERIZED TRANSCRIPTIONAL REGULATORY PROTEIN"/>
    <property type="match status" value="1"/>
</dbReference>
<dbReference type="GO" id="GO:0000981">
    <property type="term" value="F:DNA-binding transcription factor activity, RNA polymerase II-specific"/>
    <property type="evidence" value="ECO:0007669"/>
    <property type="project" value="InterPro"/>
</dbReference>
<feature type="region of interest" description="Disordered" evidence="4">
    <location>
        <begin position="106"/>
        <end position="273"/>
    </location>
</feature>
<proteinExistence type="predicted"/>
<dbReference type="InterPro" id="IPR001138">
    <property type="entry name" value="Zn2Cys6_DnaBD"/>
</dbReference>
<keyword evidence="2" id="KW-0479">Metal-binding</keyword>
<dbReference type="Pfam" id="PF00172">
    <property type="entry name" value="Zn_clus"/>
    <property type="match status" value="1"/>
</dbReference>
<protein>
    <recommendedName>
        <fullName evidence="5">Zn(2)-C6 fungal-type domain-containing protein</fullName>
    </recommendedName>
</protein>
<feature type="compositionally biased region" description="Basic residues" evidence="4">
    <location>
        <begin position="412"/>
        <end position="422"/>
    </location>
</feature>
<evidence type="ECO:0000256" key="3">
    <source>
        <dbReference type="ARBA" id="ARBA00023242"/>
    </source>
</evidence>
<dbReference type="Proteomes" id="UP000812966">
    <property type="component" value="Unassembled WGS sequence"/>
</dbReference>
<sequence length="1264" mass="140274">MSVNHNNNQSYNQSDLRRPSIPNPSSAKAPPMSQGASSTNVSVPSHPPQRRTSSSSGYQHQHQQQQQLVNQQDLSMLPIMTGYGQYDYILGQSQIGALNMGLGAGSGSGQGSVRQGQGQGQGMVQGQKPQISNRLPSQSQQQQIPYQHQYPAQQKQPRPQIRPDLRYSNPSRYPGDIDEHNEDADIDPEADADPDVDDNDVDVDDHENDHDHDQEEDQDEEEDPMALEDHETSDREVGIGHRRPRPGRGGSTEHVHVQKKRKYSTTDPQMQGSVSVAVTQKAMGMGMGKTSMGNQDPGVRQNPGQNQVQNQDQGQGKEKEKKRRQVQSCSECRRRKIKCDKKFPCGPCTSRNDQSICREVEKHTPTTTGCASTTDFMALQHRLSVLESLLAESGIIAPGTLDDLVANPQTKAKPKSSQHTHTHIGTSLTAAGVPKLENGLKTGGSSGHTHGYAPLSSSDRHRDLDIDSDTEGAALTLEHLAFGQRKTEQQQPPGHIGQGPSGSNLASQFIPQSGGDVARRTSVSGSNTNNREDVAEMERALRASFSGSTAGFIAANDLAMMRGTNGEDLNGSGSSGAKDGRAPGQVQVSRNKVSSSKVNSAILDSLDPTEVFSLFYQRSDVYVRALLSVVPDRRRGELLVKQYLERVEWLHRCLHVPTFLKQCQEMWDTPPENIVQEVYTPFLSLYLTILCLGLYFMDPTEALEHFSQHERDTLPETWLNAARGSLWQSDFMAIHTIEHLQTITLMGIFLNTRDRADAAWSLLGAAIKMGQGMGLSRLGAEPDLQPGEEPPVWKAPWESLIKREVGRRLWWNLVFMDWSLAPSYNFSSSIQPDQIKTALPANINDEDLVEGQPLRPRPLSERTSLSYQLSRLRFAEISQRQIWQANASPHPPYSFILSVDTDLRKAISDLPAFFSCDFDNLEPPPQDSRMMVFYWEKIIINLSGQSRLMRLHRPWLSRGYKDRKYDYSRQQCIQAARNCLKLMSDDFGTAVFLERWWMPLFYVTVAAVVVLIDLLRTPSGDLETGDALIKRKEVTKAVAQISQIADMSHSAKGSVRVINQLLAELEEKRAGIVPSPMEIQDSSGVISAAHGLHRVVKKLTTDVQTNTPSTAPQPFPSNASQPSITSPDVPMQMNFQNNYVHEPTVHDDRAAMDLAYGNLGNLFEWDSQTPRFGAFPMEVSGATNLGMNPQMGTVNFDNMELENMLASFMPSRPPSPHQQQVVGPDFSSRLTDYNGDPAHAVWPSVDRAHEMPNSFGTPYNGWMG</sequence>
<dbReference type="GO" id="GO:0003677">
    <property type="term" value="F:DNA binding"/>
    <property type="evidence" value="ECO:0007669"/>
    <property type="project" value="InterPro"/>
</dbReference>
<dbReference type="CDD" id="cd00067">
    <property type="entry name" value="GAL4"/>
    <property type="match status" value="1"/>
</dbReference>
<dbReference type="GO" id="GO:0006351">
    <property type="term" value="P:DNA-templated transcription"/>
    <property type="evidence" value="ECO:0007669"/>
    <property type="project" value="InterPro"/>
</dbReference>
<feature type="region of interest" description="Disordered" evidence="4">
    <location>
        <begin position="1104"/>
        <end position="1123"/>
    </location>
</feature>
<dbReference type="CDD" id="cd12148">
    <property type="entry name" value="fungal_TF_MHR"/>
    <property type="match status" value="1"/>
</dbReference>
<evidence type="ECO:0000313" key="6">
    <source>
        <dbReference type="EMBL" id="KAG7544283.1"/>
    </source>
</evidence>
<feature type="region of interest" description="Disordered" evidence="4">
    <location>
        <begin position="485"/>
        <end position="534"/>
    </location>
</feature>
<name>A0A8K0JL63_9TREE</name>
<dbReference type="GO" id="GO:0005634">
    <property type="term" value="C:nucleus"/>
    <property type="evidence" value="ECO:0007669"/>
    <property type="project" value="UniProtKB-SubCell"/>
</dbReference>
<evidence type="ECO:0000313" key="7">
    <source>
        <dbReference type="Proteomes" id="UP000812966"/>
    </source>
</evidence>
<feature type="compositionally biased region" description="Polar residues" evidence="4">
    <location>
        <begin position="34"/>
        <end position="43"/>
    </location>
</feature>
<feature type="region of interest" description="Disordered" evidence="4">
    <location>
        <begin position="410"/>
        <end position="465"/>
    </location>
</feature>
<dbReference type="PROSITE" id="PS00463">
    <property type="entry name" value="ZN2_CY6_FUNGAL_1"/>
    <property type="match status" value="1"/>
</dbReference>
<dbReference type="PROSITE" id="PS50048">
    <property type="entry name" value="ZN2_CY6_FUNGAL_2"/>
    <property type="match status" value="1"/>
</dbReference>
<dbReference type="AlphaFoldDB" id="A0A8K0JL63"/>
<accession>A0A8K0JL63</accession>
<evidence type="ECO:0000256" key="4">
    <source>
        <dbReference type="SAM" id="MobiDB-lite"/>
    </source>
</evidence>
<comment type="subcellular location">
    <subcellularLocation>
        <location evidence="1">Nucleus</location>
    </subcellularLocation>
</comment>
<dbReference type="GO" id="GO:0008270">
    <property type="term" value="F:zinc ion binding"/>
    <property type="evidence" value="ECO:0007669"/>
    <property type="project" value="InterPro"/>
</dbReference>
<feature type="compositionally biased region" description="Low complexity" evidence="4">
    <location>
        <begin position="301"/>
        <end position="314"/>
    </location>
</feature>